<dbReference type="Pfam" id="PF09423">
    <property type="entry name" value="PhoD"/>
    <property type="match status" value="1"/>
</dbReference>
<name>A0A375C4S3_9BURK</name>
<feature type="domain" description="PhoD-like phosphatase metallophosphatase" evidence="1">
    <location>
        <begin position="152"/>
        <end position="640"/>
    </location>
</feature>
<dbReference type="EC" id="3.1.3.1" evidence="3"/>
<dbReference type="InterPro" id="IPR018946">
    <property type="entry name" value="PhoD-like_MPP"/>
</dbReference>
<dbReference type="RefSeq" id="WP_116339486.1">
    <property type="nucleotide sequence ID" value="NZ_LT976857.1"/>
</dbReference>
<dbReference type="EMBL" id="OFSP01000036">
    <property type="protein sequence ID" value="SOY62727.1"/>
    <property type="molecule type" value="Genomic_DNA"/>
</dbReference>
<reference evidence="3" key="1">
    <citation type="submission" date="2018-01" db="EMBL/GenBank/DDBJ databases">
        <authorList>
            <person name="Clerissi C."/>
        </authorList>
    </citation>
    <scope>NUCLEOTIDE SEQUENCE</scope>
    <source>
        <strain evidence="3">Cupriavidus taiwanensis STM 3521</strain>
    </source>
</reference>
<comment type="caution">
    <text evidence="3">The sequence shown here is derived from an EMBL/GenBank/DDBJ whole genome shotgun (WGS) entry which is preliminary data.</text>
</comment>
<dbReference type="Proteomes" id="UP000256297">
    <property type="component" value="Chromosome CBM2589_a"/>
</dbReference>
<organism evidence="3">
    <name type="scientific">Cupriavidus taiwanensis</name>
    <dbReference type="NCBI Taxonomy" id="164546"/>
    <lineage>
        <taxon>Bacteria</taxon>
        <taxon>Pseudomonadati</taxon>
        <taxon>Pseudomonadota</taxon>
        <taxon>Betaproteobacteria</taxon>
        <taxon>Burkholderiales</taxon>
        <taxon>Burkholderiaceae</taxon>
        <taxon>Cupriavidus</taxon>
    </lineage>
</organism>
<dbReference type="PANTHER" id="PTHR43606">
    <property type="entry name" value="PHOSPHATASE, PUTATIVE (AFU_ORTHOLOGUE AFUA_6G08710)-RELATED"/>
    <property type="match status" value="1"/>
</dbReference>
<dbReference type="InterPro" id="IPR052900">
    <property type="entry name" value="Phospholipid_Metab_Enz"/>
</dbReference>
<dbReference type="PANTHER" id="PTHR43606:SF2">
    <property type="entry name" value="ALKALINE PHOSPHATASE FAMILY PROTEIN (AFU_ORTHOLOGUE AFUA_5G03860)"/>
    <property type="match status" value="1"/>
</dbReference>
<dbReference type="SUPFAM" id="SSF56300">
    <property type="entry name" value="Metallo-dependent phosphatases"/>
    <property type="match status" value="1"/>
</dbReference>
<dbReference type="Gene3D" id="2.60.40.380">
    <property type="entry name" value="Purple acid phosphatase-like, N-terminal"/>
    <property type="match status" value="1"/>
</dbReference>
<protein>
    <submittedName>
        <fullName evidence="3">Similar to phoD Phosphodiesterase/alkaline phosphatase Domain</fullName>
        <ecNumber evidence="3">3.1.3.1</ecNumber>
    </submittedName>
</protein>
<feature type="domain" description="Phospholipase D N-terminal" evidence="2">
    <location>
        <begin position="48"/>
        <end position="139"/>
    </location>
</feature>
<proteinExistence type="predicted"/>
<evidence type="ECO:0000313" key="3">
    <source>
        <dbReference type="EMBL" id="SOY62727.1"/>
    </source>
</evidence>
<accession>A0A375C4S3</accession>
<dbReference type="CDD" id="cd07389">
    <property type="entry name" value="MPP_PhoD"/>
    <property type="match status" value="1"/>
</dbReference>
<dbReference type="GO" id="GO:0004035">
    <property type="term" value="F:alkaline phosphatase activity"/>
    <property type="evidence" value="ECO:0007669"/>
    <property type="project" value="UniProtKB-EC"/>
</dbReference>
<dbReference type="AlphaFoldDB" id="A0A375C4S3"/>
<dbReference type="InterPro" id="IPR032093">
    <property type="entry name" value="PhoD_N"/>
</dbReference>
<sequence length="676" mass="73590">MDRRQFLKWGSFLTVTVATGGLSACGGGGDDPAPEPDTGNPENFNFVHGVASGDPRPDSVIVWTRVEGGNGRRPVVVRLQVSTQQDFDPPTLLVNQPLMALPDWDYTIRNKVTGLSPGTRYFYRFLLGNRPSTTGRTRTAAAAGTPLAQLRFAFVSCQDWNANHWAGMEELVQQDLDFIVHVGDYIYEAVPGGSRAGNVEDRHTVLQLPNGTALSDGSVYATTLDDYRYLYRSYRSDARLQALHAAFPMIAIWDDHEFSDNCWQDRQTYNITDDQTPRTARRRAANQAWFEFMPADVTLDPDNPSFQNIQIYRAFTFGNLATLLMTDERLYRADHIIPEASVGRSIGSLYFVPTATLAAAEAQKIAAAGNALTPVSMLGDTQRAWWQDRIGADATTWKLWGNQLSLLRMQVDVTQAVARLIARALVLASSGLSSIETAIANALADDLRAARTAGTYANLAYTALRNVLAQAGIDSAAFDANIRPLIEARLPAITLLDRFILNADQWDGFNAERKNLMAFLKTNGIRNVVALSGDIHAFFGGQVMDDYDAVAPAPAPAPVMVDLVTAGLSSNTLLSSFRTVVDSDPAFAALRELIYSNVGGTIVNTFDATLRAFNPWLRHVDTNAEGYALVTLTPQKLSCTFHTMKPLAGGTAPALPATASTRLLEVAAGTADVTVT</sequence>
<keyword evidence="3" id="KW-0378">Hydrolase</keyword>
<gene>
    <name evidence="3" type="primary">phoD</name>
    <name evidence="3" type="ORF">CBM2589_A60055</name>
</gene>
<evidence type="ECO:0000259" key="2">
    <source>
        <dbReference type="Pfam" id="PF16655"/>
    </source>
</evidence>
<dbReference type="InterPro" id="IPR029052">
    <property type="entry name" value="Metallo-depent_PP-like"/>
</dbReference>
<evidence type="ECO:0000259" key="1">
    <source>
        <dbReference type="Pfam" id="PF09423"/>
    </source>
</evidence>
<dbReference type="Gene3D" id="3.60.21.70">
    <property type="entry name" value="PhoD-like phosphatase"/>
    <property type="match status" value="1"/>
</dbReference>
<dbReference type="InterPro" id="IPR038607">
    <property type="entry name" value="PhoD-like_sf"/>
</dbReference>
<dbReference type="PROSITE" id="PS51257">
    <property type="entry name" value="PROKAR_LIPOPROTEIN"/>
    <property type="match status" value="1"/>
</dbReference>
<dbReference type="Pfam" id="PF16655">
    <property type="entry name" value="PhoD_N"/>
    <property type="match status" value="1"/>
</dbReference>